<proteinExistence type="predicted"/>
<name>A0ABQ8JBB4_DERPT</name>
<keyword evidence="1" id="KW-0812">Transmembrane</keyword>
<reference evidence="2 3" key="2">
    <citation type="journal article" date="2022" name="Mol. Biol. Evol.">
        <title>Comparative Genomics Reveals Insights into the Divergent Evolution of Astigmatic Mites and Household Pest Adaptations.</title>
        <authorList>
            <person name="Xiong Q."/>
            <person name="Wan A.T."/>
            <person name="Liu X."/>
            <person name="Fung C.S."/>
            <person name="Xiao X."/>
            <person name="Malainual N."/>
            <person name="Hou J."/>
            <person name="Wang L."/>
            <person name="Wang M."/>
            <person name="Yang K.Y."/>
            <person name="Cui Y."/>
            <person name="Leung E.L."/>
            <person name="Nong W."/>
            <person name="Shin S.K."/>
            <person name="Au S.W."/>
            <person name="Jeong K.Y."/>
            <person name="Chew F.T."/>
            <person name="Hui J.H."/>
            <person name="Leung T.F."/>
            <person name="Tungtrongchitr A."/>
            <person name="Zhong N."/>
            <person name="Liu Z."/>
            <person name="Tsui S.K."/>
        </authorList>
    </citation>
    <scope>NUCLEOTIDE SEQUENCE [LARGE SCALE GENOMIC DNA]</scope>
    <source>
        <strain evidence="2">Derp</strain>
    </source>
</reference>
<organism evidence="2 3">
    <name type="scientific">Dermatophagoides pteronyssinus</name>
    <name type="common">European house dust mite</name>
    <dbReference type="NCBI Taxonomy" id="6956"/>
    <lineage>
        <taxon>Eukaryota</taxon>
        <taxon>Metazoa</taxon>
        <taxon>Ecdysozoa</taxon>
        <taxon>Arthropoda</taxon>
        <taxon>Chelicerata</taxon>
        <taxon>Arachnida</taxon>
        <taxon>Acari</taxon>
        <taxon>Acariformes</taxon>
        <taxon>Sarcoptiformes</taxon>
        <taxon>Astigmata</taxon>
        <taxon>Psoroptidia</taxon>
        <taxon>Analgoidea</taxon>
        <taxon>Pyroglyphidae</taxon>
        <taxon>Dermatophagoidinae</taxon>
        <taxon>Dermatophagoides</taxon>
    </lineage>
</organism>
<dbReference type="Proteomes" id="UP000887458">
    <property type="component" value="Unassembled WGS sequence"/>
</dbReference>
<gene>
    <name evidence="2" type="ORF">DERP_001545</name>
</gene>
<keyword evidence="1" id="KW-1133">Transmembrane helix</keyword>
<evidence type="ECO:0000256" key="1">
    <source>
        <dbReference type="SAM" id="Phobius"/>
    </source>
</evidence>
<reference evidence="2 3" key="1">
    <citation type="journal article" date="2018" name="J. Allergy Clin. Immunol.">
        <title>High-quality assembly of Dermatophagoides pteronyssinus genome and transcriptome reveals a wide range of novel allergens.</title>
        <authorList>
            <person name="Liu X.Y."/>
            <person name="Yang K.Y."/>
            <person name="Wang M.Q."/>
            <person name="Kwok J.S."/>
            <person name="Zeng X."/>
            <person name="Yang Z."/>
            <person name="Xiao X.J."/>
            <person name="Lau C.P."/>
            <person name="Li Y."/>
            <person name="Huang Z.M."/>
            <person name="Ba J.G."/>
            <person name="Yim A.K."/>
            <person name="Ouyang C.Y."/>
            <person name="Ngai S.M."/>
            <person name="Chan T.F."/>
            <person name="Leung E.L."/>
            <person name="Liu L."/>
            <person name="Liu Z.G."/>
            <person name="Tsui S.K."/>
        </authorList>
    </citation>
    <scope>NUCLEOTIDE SEQUENCE [LARGE SCALE GENOMIC DNA]</scope>
    <source>
        <strain evidence="2">Derp</strain>
    </source>
</reference>
<feature type="transmembrane region" description="Helical" evidence="1">
    <location>
        <begin position="32"/>
        <end position="49"/>
    </location>
</feature>
<keyword evidence="1" id="KW-0472">Membrane</keyword>
<accession>A0ABQ8JBB4</accession>
<dbReference type="EMBL" id="NJHN03000054">
    <property type="protein sequence ID" value="KAH9419715.1"/>
    <property type="molecule type" value="Genomic_DNA"/>
</dbReference>
<evidence type="ECO:0000313" key="3">
    <source>
        <dbReference type="Proteomes" id="UP000887458"/>
    </source>
</evidence>
<sequence>MPVNLIQLNNPILNYQFYVMEVKDQVSSHQKLLSIIVVVLLLLLTQISLRARLSAIDMNTI</sequence>
<keyword evidence="3" id="KW-1185">Reference proteome</keyword>
<comment type="caution">
    <text evidence="2">The sequence shown here is derived from an EMBL/GenBank/DDBJ whole genome shotgun (WGS) entry which is preliminary data.</text>
</comment>
<evidence type="ECO:0000313" key="2">
    <source>
        <dbReference type="EMBL" id="KAH9419715.1"/>
    </source>
</evidence>
<protein>
    <submittedName>
        <fullName evidence="2">Uncharacterized protein</fullName>
    </submittedName>
</protein>